<dbReference type="EMBL" id="FNTF01000002">
    <property type="protein sequence ID" value="SEE00744.1"/>
    <property type="molecule type" value="Genomic_DNA"/>
</dbReference>
<dbReference type="Proteomes" id="UP000183114">
    <property type="component" value="Unassembled WGS sequence"/>
</dbReference>
<evidence type="ECO:0000313" key="3">
    <source>
        <dbReference type="Proteomes" id="UP000183114"/>
    </source>
</evidence>
<dbReference type="Pfam" id="PF22557">
    <property type="entry name" value="DuOB"/>
    <property type="match status" value="1"/>
</dbReference>
<protein>
    <recommendedName>
        <fullName evidence="1">Dual OB-containing domain-containing protein</fullName>
    </recommendedName>
</protein>
<evidence type="ECO:0000313" key="2">
    <source>
        <dbReference type="EMBL" id="SEE00744.1"/>
    </source>
</evidence>
<proteinExistence type="predicted"/>
<feature type="domain" description="Dual OB-containing" evidence="1">
    <location>
        <begin position="6"/>
        <end position="223"/>
    </location>
</feature>
<sequence>MPYQAQIVCLANSRKPHGKCIAGKIWGGDNHGTWVRPVSNRQHDSISDLERTCQTGQYAQLRDLLSISFSNAHGHVFQQENHVIQHPPVWVHNGQASIADLANLVDNPLVLWENSHHSYSGCNDKVPAEILLHQRHSLYLIRPQNIRIRVSAEGAYRGDGTLKARATFSYNRINYSLIITDHDVERYYQQQGAGQYLPEGINYFTISLGDVSNGFAYKLIAAVI</sequence>
<evidence type="ECO:0000259" key="1">
    <source>
        <dbReference type="Pfam" id="PF22557"/>
    </source>
</evidence>
<dbReference type="AlphaFoldDB" id="A0A1H5FC11"/>
<gene>
    <name evidence="2" type="ORF">SAMN04490185_4724</name>
</gene>
<accession>A0A1H5FC11</accession>
<organism evidence="2 3">
    <name type="scientific">Pseudomonas frederiksbergensis</name>
    <dbReference type="NCBI Taxonomy" id="104087"/>
    <lineage>
        <taxon>Bacteria</taxon>
        <taxon>Pseudomonadati</taxon>
        <taxon>Pseudomonadota</taxon>
        <taxon>Gammaproteobacteria</taxon>
        <taxon>Pseudomonadales</taxon>
        <taxon>Pseudomonadaceae</taxon>
        <taxon>Pseudomonas</taxon>
    </lineage>
</organism>
<dbReference type="InterPro" id="IPR054335">
    <property type="entry name" value="DuOB_dom"/>
</dbReference>
<name>A0A1H5FC11_9PSED</name>
<reference evidence="2 3" key="1">
    <citation type="submission" date="2016-10" db="EMBL/GenBank/DDBJ databases">
        <authorList>
            <person name="de Groot N.N."/>
        </authorList>
    </citation>
    <scope>NUCLEOTIDE SEQUENCE [LARGE SCALE GENOMIC DNA]</scope>
    <source>
        <strain evidence="2 3">BS3655</strain>
    </source>
</reference>
<dbReference type="RefSeq" id="WP_139273417.1">
    <property type="nucleotide sequence ID" value="NZ_FNTF01000002.1"/>
</dbReference>